<dbReference type="RefSeq" id="XP_018653116.1">
    <property type="nucleotide sequence ID" value="XM_018798145.1"/>
</dbReference>
<dbReference type="PhylomeDB" id="G4VM12"/>
<proteinExistence type="predicted"/>
<accession>G4VM12</accession>
<dbReference type="GeneID" id="8351783"/>
<reference evidence="1" key="1">
    <citation type="journal article" date="2012" name="PLoS Negl. Trop. Dis.">
        <title>A systematically improved high quality genome and transcriptome of the human blood fluke Schistosoma mansoni.</title>
        <authorList>
            <person name="Protasio A.V."/>
            <person name="Tsai I.J."/>
            <person name="Babbage A."/>
            <person name="Nichol S."/>
            <person name="Hunt M."/>
            <person name="Aslett M.A."/>
            <person name="De Silva N."/>
            <person name="Velarde G.S."/>
            <person name="Anderson T.J."/>
            <person name="Clark R.C."/>
            <person name="Davidson C."/>
            <person name="Dillon G.P."/>
            <person name="Holroyd N.E."/>
            <person name="LoVerde P.T."/>
            <person name="Lloyd C."/>
            <person name="McQuillan J."/>
            <person name="Oliveira G."/>
            <person name="Otto T.D."/>
            <person name="Parker-Manuel S.J."/>
            <person name="Quail M.A."/>
            <person name="Wilson R.A."/>
            <person name="Zerlotini A."/>
            <person name="Dunne D.W."/>
            <person name="Berriman M."/>
        </authorList>
    </citation>
    <scope>NUCLEOTIDE SEQUENCE [LARGE SCALE GENOMIC DNA]</scope>
    <source>
        <strain evidence="1">Puerto Rican</strain>
    </source>
</reference>
<dbReference type="WBParaSite" id="Smp_158210.1">
    <property type="protein sequence ID" value="Smp_158210.1"/>
    <property type="gene ID" value="Smp_158210"/>
</dbReference>
<dbReference type="CTD" id="8351783"/>
<dbReference type="InParanoid" id="G4VM12"/>
<evidence type="ECO:0000313" key="1">
    <source>
        <dbReference type="Proteomes" id="UP000008854"/>
    </source>
</evidence>
<keyword evidence="1" id="KW-1185">Reference proteome</keyword>
<evidence type="ECO:0000313" key="2">
    <source>
        <dbReference type="WBParaSite" id="Smp_158210.1"/>
    </source>
</evidence>
<organism evidence="1 2">
    <name type="scientific">Schistosoma mansoni</name>
    <name type="common">Blood fluke</name>
    <dbReference type="NCBI Taxonomy" id="6183"/>
    <lineage>
        <taxon>Eukaryota</taxon>
        <taxon>Metazoa</taxon>
        <taxon>Spiralia</taxon>
        <taxon>Lophotrochozoa</taxon>
        <taxon>Platyhelminthes</taxon>
        <taxon>Trematoda</taxon>
        <taxon>Digenea</taxon>
        <taxon>Strigeidida</taxon>
        <taxon>Schistosomatoidea</taxon>
        <taxon>Schistosomatidae</taxon>
        <taxon>Schistosoma</taxon>
    </lineage>
</organism>
<reference evidence="2" key="2">
    <citation type="submission" date="2018-12" db="UniProtKB">
        <authorList>
            <consortium name="WormBaseParasite"/>
        </authorList>
    </citation>
    <scope>IDENTIFICATION</scope>
    <source>
        <strain evidence="2">Puerto Rican</strain>
    </source>
</reference>
<sequence>MGLTESILSGIRTYLDNRMFRTKVGRVHTSRKVSPSRISHGTFLNLLLFSTYINDGGTDLCKRRKVLEANKKTRTIHLSLKGPTKYEGIGGRQSISA</sequence>
<protein>
    <submittedName>
        <fullName evidence="2">Ovule protein</fullName>
    </submittedName>
</protein>
<dbReference type="Proteomes" id="UP000008854">
    <property type="component" value="Unassembled WGS sequence"/>
</dbReference>
<dbReference type="AlphaFoldDB" id="G4VM12"/>
<name>G4VM12_SCHMA</name>
<dbReference type="HOGENOM" id="CLU_2349310_0_0_1"/>
<dbReference type="KEGG" id="smm:Smp_158210"/>